<dbReference type="RefSeq" id="XP_014552303.1">
    <property type="nucleotide sequence ID" value="XM_014696817.1"/>
</dbReference>
<feature type="region of interest" description="Disordered" evidence="1">
    <location>
        <begin position="1"/>
        <end position="31"/>
    </location>
</feature>
<sequence length="109" mass="11938">MSVDVVPMPWSVGGKAGLDRGPNRGPNSDELVDGMHPSDCLCVALDVQKKRHWAGAPQTAPMHRNIFGPHRVRRLFAMSFDSTTTGQRRWLNCWLGGQQLGGCLEAILA</sequence>
<protein>
    <submittedName>
        <fullName evidence="2">Uncharacterized protein</fullName>
    </submittedName>
</protein>
<proteinExistence type="predicted"/>
<keyword evidence="3" id="KW-1185">Reference proteome</keyword>
<dbReference type="AlphaFoldDB" id="W7E9X8"/>
<dbReference type="HOGENOM" id="CLU_2183489_0_0_1"/>
<dbReference type="OrthoDB" id="10508923at2759"/>
<accession>W7E9X8</accession>
<evidence type="ECO:0000313" key="2">
    <source>
        <dbReference type="EMBL" id="EUN22760.1"/>
    </source>
</evidence>
<dbReference type="EMBL" id="KI968803">
    <property type="protein sequence ID" value="EUN22760.1"/>
    <property type="molecule type" value="Genomic_DNA"/>
</dbReference>
<dbReference type="GeneID" id="26252385"/>
<dbReference type="Proteomes" id="UP000054337">
    <property type="component" value="Unassembled WGS sequence"/>
</dbReference>
<organism evidence="2 3">
    <name type="scientific">Bipolaris victoriae (strain FI3)</name>
    <name type="common">Victoria blight of oats agent</name>
    <name type="synonym">Cochliobolus victoriae</name>
    <dbReference type="NCBI Taxonomy" id="930091"/>
    <lineage>
        <taxon>Eukaryota</taxon>
        <taxon>Fungi</taxon>
        <taxon>Dikarya</taxon>
        <taxon>Ascomycota</taxon>
        <taxon>Pezizomycotina</taxon>
        <taxon>Dothideomycetes</taxon>
        <taxon>Pleosporomycetidae</taxon>
        <taxon>Pleosporales</taxon>
        <taxon>Pleosporineae</taxon>
        <taxon>Pleosporaceae</taxon>
        <taxon>Bipolaris</taxon>
    </lineage>
</organism>
<name>W7E9X8_BIPV3</name>
<reference evidence="2 3" key="1">
    <citation type="journal article" date="2013" name="PLoS Genet.">
        <title>Comparative genome structure, secondary metabolite, and effector coding capacity across Cochliobolus pathogens.</title>
        <authorList>
            <person name="Condon B.J."/>
            <person name="Leng Y."/>
            <person name="Wu D."/>
            <person name="Bushley K.E."/>
            <person name="Ohm R.A."/>
            <person name="Otillar R."/>
            <person name="Martin J."/>
            <person name="Schackwitz W."/>
            <person name="Grimwood J."/>
            <person name="MohdZainudin N."/>
            <person name="Xue C."/>
            <person name="Wang R."/>
            <person name="Manning V.A."/>
            <person name="Dhillon B."/>
            <person name="Tu Z.J."/>
            <person name="Steffenson B.J."/>
            <person name="Salamov A."/>
            <person name="Sun H."/>
            <person name="Lowry S."/>
            <person name="LaButti K."/>
            <person name="Han J."/>
            <person name="Copeland A."/>
            <person name="Lindquist E."/>
            <person name="Barry K."/>
            <person name="Schmutz J."/>
            <person name="Baker S.E."/>
            <person name="Ciuffetti L.M."/>
            <person name="Grigoriev I.V."/>
            <person name="Zhong S."/>
            <person name="Turgeon B.G."/>
        </authorList>
    </citation>
    <scope>NUCLEOTIDE SEQUENCE [LARGE SCALE GENOMIC DNA]</scope>
    <source>
        <strain evidence="2 3">FI3</strain>
    </source>
</reference>
<gene>
    <name evidence="2" type="ORF">COCVIDRAFT_19593</name>
</gene>
<evidence type="ECO:0000313" key="3">
    <source>
        <dbReference type="Proteomes" id="UP000054337"/>
    </source>
</evidence>
<evidence type="ECO:0000256" key="1">
    <source>
        <dbReference type="SAM" id="MobiDB-lite"/>
    </source>
</evidence>